<dbReference type="Pfam" id="PF00595">
    <property type="entry name" value="PDZ"/>
    <property type="match status" value="1"/>
</dbReference>
<dbReference type="Gene3D" id="2.30.42.10">
    <property type="match status" value="1"/>
</dbReference>
<feature type="domain" description="PDZ" evidence="2">
    <location>
        <begin position="286"/>
        <end position="380"/>
    </location>
</feature>
<protein>
    <recommendedName>
        <fullName evidence="2">PDZ domain-containing protein</fullName>
    </recommendedName>
</protein>
<dbReference type="InterPro" id="IPR052098">
    <property type="entry name" value="Presynaptic_Scaffold_Bsn/Pclo"/>
</dbReference>
<dbReference type="CDD" id="cd06714">
    <property type="entry name" value="PDZ_RIM-like"/>
    <property type="match status" value="1"/>
</dbReference>
<evidence type="ECO:0000256" key="1">
    <source>
        <dbReference type="SAM" id="MobiDB-lite"/>
    </source>
</evidence>
<feature type="compositionally biased region" description="Basic and acidic residues" evidence="1">
    <location>
        <begin position="194"/>
        <end position="212"/>
    </location>
</feature>
<dbReference type="PANTHER" id="PTHR14113">
    <property type="entry name" value="PICCOLO/BASSOON"/>
    <property type="match status" value="1"/>
</dbReference>
<dbReference type="GO" id="GO:0030424">
    <property type="term" value="C:axon"/>
    <property type="evidence" value="ECO:0007669"/>
    <property type="project" value="TreeGrafter"/>
</dbReference>
<dbReference type="EMBL" id="CADEPI010000091">
    <property type="protein sequence ID" value="CAB3373935.1"/>
    <property type="molecule type" value="Genomic_DNA"/>
</dbReference>
<dbReference type="InterPro" id="IPR001478">
    <property type="entry name" value="PDZ"/>
</dbReference>
<dbReference type="SUPFAM" id="SSF50156">
    <property type="entry name" value="PDZ domain-like"/>
    <property type="match status" value="1"/>
</dbReference>
<reference evidence="3 4" key="1">
    <citation type="submission" date="2020-04" db="EMBL/GenBank/DDBJ databases">
        <authorList>
            <person name="Alioto T."/>
            <person name="Alioto T."/>
            <person name="Gomez Garrido J."/>
        </authorList>
    </citation>
    <scope>NUCLEOTIDE SEQUENCE [LARGE SCALE GENOMIC DNA]</scope>
</reference>
<feature type="region of interest" description="Disordered" evidence="1">
    <location>
        <begin position="176"/>
        <end position="299"/>
    </location>
</feature>
<dbReference type="SMART" id="SM00228">
    <property type="entry name" value="PDZ"/>
    <property type="match status" value="1"/>
</dbReference>
<name>A0A8S1D1F3_9INSE</name>
<dbReference type="PROSITE" id="PS50106">
    <property type="entry name" value="PDZ"/>
    <property type="match status" value="1"/>
</dbReference>
<evidence type="ECO:0000313" key="3">
    <source>
        <dbReference type="EMBL" id="CAB3373935.1"/>
    </source>
</evidence>
<dbReference type="AlphaFoldDB" id="A0A8S1D1F3"/>
<gene>
    <name evidence="3" type="ORF">CLODIP_2_CD02371</name>
</gene>
<comment type="caution">
    <text evidence="3">The sequence shown here is derived from an EMBL/GenBank/DDBJ whole genome shotgun (WGS) entry which is preliminary data.</text>
</comment>
<dbReference type="GO" id="GO:0035418">
    <property type="term" value="P:protein localization to synapse"/>
    <property type="evidence" value="ECO:0007669"/>
    <property type="project" value="TreeGrafter"/>
</dbReference>
<dbReference type="GO" id="GO:0048788">
    <property type="term" value="C:cytoskeleton of presynaptic active zone"/>
    <property type="evidence" value="ECO:0007669"/>
    <property type="project" value="TreeGrafter"/>
</dbReference>
<feature type="region of interest" description="Disordered" evidence="1">
    <location>
        <begin position="1"/>
        <end position="33"/>
    </location>
</feature>
<sequence>MSAPPSRSRKSRSWHPSPYGSDEEDDREHKKHKIKVPFRVEIARRRQQIEENARLHEELLRLARLRESAELGFTPSTEWGGGAYDGTSVLRSVDQVLRDEALGLYGARPQPGTEEDRSIERIASTFRTDDYTTNIYERLSDFSPLSESVTEFSTPTAMPLLPDMPTRSRKLLEDLGSSPITESVLSMPQKGKPRYAETKQHHRGSDEQRRSYPDNYGTLGGSSRKPLKSSQSHDGGGGGGTHRPSGGSPSVQQQRTSSGEGPKQPKKSQASDLQHPQKKYNFPVKHLFLTRDPEDRTVGGNGLGMKVTGGKEIPNSGGQLGAFVTKIYPRGVVETFGDIDENDQILEWNGISLTDKTFEEVQSILSQSVGDIELVIRSHNDLVPKHVAASGPVHRYPDVVLSNHEPCSNSSSYDNLSSTSM</sequence>
<accession>A0A8S1D1F3</accession>
<proteinExistence type="predicted"/>
<organism evidence="3 4">
    <name type="scientific">Cloeon dipterum</name>
    <dbReference type="NCBI Taxonomy" id="197152"/>
    <lineage>
        <taxon>Eukaryota</taxon>
        <taxon>Metazoa</taxon>
        <taxon>Ecdysozoa</taxon>
        <taxon>Arthropoda</taxon>
        <taxon>Hexapoda</taxon>
        <taxon>Insecta</taxon>
        <taxon>Pterygota</taxon>
        <taxon>Palaeoptera</taxon>
        <taxon>Ephemeroptera</taxon>
        <taxon>Pisciforma</taxon>
        <taxon>Baetidae</taxon>
        <taxon>Cloeon</taxon>
    </lineage>
</organism>
<evidence type="ECO:0000259" key="2">
    <source>
        <dbReference type="PROSITE" id="PS50106"/>
    </source>
</evidence>
<dbReference type="GO" id="GO:0098982">
    <property type="term" value="C:GABA-ergic synapse"/>
    <property type="evidence" value="ECO:0007669"/>
    <property type="project" value="TreeGrafter"/>
</dbReference>
<evidence type="ECO:0000313" key="4">
    <source>
        <dbReference type="Proteomes" id="UP000494165"/>
    </source>
</evidence>
<dbReference type="Proteomes" id="UP000494165">
    <property type="component" value="Unassembled WGS sequence"/>
</dbReference>
<dbReference type="InterPro" id="IPR036034">
    <property type="entry name" value="PDZ_sf"/>
</dbReference>
<dbReference type="GO" id="GO:0098978">
    <property type="term" value="C:glutamatergic synapse"/>
    <property type="evidence" value="ECO:0007669"/>
    <property type="project" value="TreeGrafter"/>
</dbReference>
<dbReference type="PANTHER" id="PTHR14113:SF6">
    <property type="entry name" value="PROTEIN PICCOLO"/>
    <property type="match status" value="1"/>
</dbReference>
<keyword evidence="4" id="KW-1185">Reference proteome</keyword>
<dbReference type="OrthoDB" id="420032at2759"/>
<dbReference type="GO" id="GO:0098882">
    <property type="term" value="F:structural constituent of presynaptic active zone"/>
    <property type="evidence" value="ECO:0007669"/>
    <property type="project" value="TreeGrafter"/>
</dbReference>
<dbReference type="GO" id="GO:1904071">
    <property type="term" value="P:presynaptic active zone assembly"/>
    <property type="evidence" value="ECO:0007669"/>
    <property type="project" value="TreeGrafter"/>
</dbReference>